<organism evidence="1 2">
    <name type="scientific">Limnospira platensis NIES-46</name>
    <dbReference type="NCBI Taxonomy" id="1236695"/>
    <lineage>
        <taxon>Bacteria</taxon>
        <taxon>Bacillati</taxon>
        <taxon>Cyanobacteriota</taxon>
        <taxon>Cyanophyceae</taxon>
        <taxon>Oscillatoriophycideae</taxon>
        <taxon>Oscillatoriales</taxon>
        <taxon>Sirenicapillariaceae</taxon>
        <taxon>Limnospira</taxon>
    </lineage>
</organism>
<sequence>MNNLGMERMRLQSHRQIKRFIEHHEQRYNLLSKTVNKQATCKFNANSAFLLCAVNPTGPCSSCNHYQPKQP</sequence>
<name>A0A5M3T791_LIMPL</name>
<keyword evidence="2" id="KW-1185">Reference proteome</keyword>
<comment type="caution">
    <text evidence="1">The sequence shown here is derived from an EMBL/GenBank/DDBJ whole genome shotgun (WGS) entry which is preliminary data.</text>
</comment>
<protein>
    <recommendedName>
        <fullName evidence="3">Transposase</fullName>
    </recommendedName>
</protein>
<evidence type="ECO:0008006" key="3">
    <source>
        <dbReference type="Google" id="ProtNLM"/>
    </source>
</evidence>
<dbReference type="InterPro" id="IPR045589">
    <property type="entry name" value="DUF6464"/>
</dbReference>
<dbReference type="EMBL" id="BIMW01000094">
    <property type="protein sequence ID" value="GCE94345.1"/>
    <property type="molecule type" value="Genomic_DNA"/>
</dbReference>
<gene>
    <name evidence="1" type="ORF">NIES46_24000</name>
</gene>
<evidence type="ECO:0000313" key="1">
    <source>
        <dbReference type="EMBL" id="GCE94345.1"/>
    </source>
</evidence>
<dbReference type="GeneID" id="301683245"/>
<evidence type="ECO:0000313" key="2">
    <source>
        <dbReference type="Proteomes" id="UP000326169"/>
    </source>
</evidence>
<proteinExistence type="predicted"/>
<dbReference type="Proteomes" id="UP000326169">
    <property type="component" value="Unassembled WGS sequence"/>
</dbReference>
<dbReference type="RefSeq" id="WP_006619375.1">
    <property type="nucleotide sequence ID" value="NZ_BIMW01000094.1"/>
</dbReference>
<reference evidence="1 2" key="1">
    <citation type="journal article" date="2019" name="J Genomics">
        <title>The Draft Genome of a Hydrogen-producing Cyanobacterium, Arthrospira platensis NIES-46.</title>
        <authorList>
            <person name="Suzuki S."/>
            <person name="Yamaguchi H."/>
            <person name="Kawachi M."/>
        </authorList>
    </citation>
    <scope>NUCLEOTIDE SEQUENCE [LARGE SCALE GENOMIC DNA]</scope>
    <source>
        <strain evidence="1 2">NIES-46</strain>
    </source>
</reference>
<dbReference type="Pfam" id="PF20065">
    <property type="entry name" value="DUF6464"/>
    <property type="match status" value="1"/>
</dbReference>
<accession>A0A5M3T791</accession>